<proteinExistence type="predicted"/>
<evidence type="ECO:0000313" key="5">
    <source>
        <dbReference type="Proteomes" id="UP000001542"/>
    </source>
</evidence>
<evidence type="ECO:0000256" key="1">
    <source>
        <dbReference type="ARBA" id="ARBA00023054"/>
    </source>
</evidence>
<reference evidence="4" key="2">
    <citation type="journal article" date="2007" name="Science">
        <title>Draft genome sequence of the sexually transmitted pathogen Trichomonas vaginalis.</title>
        <authorList>
            <person name="Carlton J.M."/>
            <person name="Hirt R.P."/>
            <person name="Silva J.C."/>
            <person name="Delcher A.L."/>
            <person name="Schatz M."/>
            <person name="Zhao Q."/>
            <person name="Wortman J.R."/>
            <person name="Bidwell S.L."/>
            <person name="Alsmark U.C.M."/>
            <person name="Besteiro S."/>
            <person name="Sicheritz-Ponten T."/>
            <person name="Noel C.J."/>
            <person name="Dacks J.B."/>
            <person name="Foster P.G."/>
            <person name="Simillion C."/>
            <person name="Van de Peer Y."/>
            <person name="Miranda-Saavedra D."/>
            <person name="Barton G.J."/>
            <person name="Westrop G.D."/>
            <person name="Mueller S."/>
            <person name="Dessi D."/>
            <person name="Fiori P.L."/>
            <person name="Ren Q."/>
            <person name="Paulsen I."/>
            <person name="Zhang H."/>
            <person name="Bastida-Corcuera F.D."/>
            <person name="Simoes-Barbosa A."/>
            <person name="Brown M.T."/>
            <person name="Hayes R.D."/>
            <person name="Mukherjee M."/>
            <person name="Okumura C.Y."/>
            <person name="Schneider R."/>
            <person name="Smith A.J."/>
            <person name="Vanacova S."/>
            <person name="Villalvazo M."/>
            <person name="Haas B.J."/>
            <person name="Pertea M."/>
            <person name="Feldblyum T.V."/>
            <person name="Utterback T.R."/>
            <person name="Shu C.L."/>
            <person name="Osoegawa K."/>
            <person name="de Jong P.J."/>
            <person name="Hrdy I."/>
            <person name="Horvathova L."/>
            <person name="Zubacova Z."/>
            <person name="Dolezal P."/>
            <person name="Malik S.B."/>
            <person name="Logsdon J.M. Jr."/>
            <person name="Henze K."/>
            <person name="Gupta A."/>
            <person name="Wang C.C."/>
            <person name="Dunne R.L."/>
            <person name="Upcroft J.A."/>
            <person name="Upcroft P."/>
            <person name="White O."/>
            <person name="Salzberg S.L."/>
            <person name="Tang P."/>
            <person name="Chiu C.-H."/>
            <person name="Lee Y.-S."/>
            <person name="Embley T.M."/>
            <person name="Coombs G.H."/>
            <person name="Mottram J.C."/>
            <person name="Tachezy J."/>
            <person name="Fraser-Liggett C.M."/>
            <person name="Johnson P.J."/>
        </authorList>
    </citation>
    <scope>NUCLEOTIDE SEQUENCE [LARGE SCALE GENOMIC DNA]</scope>
    <source>
        <strain evidence="4">G3</strain>
    </source>
</reference>
<sequence length="421" mass="49458">MMTTSMAAGARKDDIATSGFSRVDILGNEDLFPNEGFEFKPGKSKLTNSYRMSEDSPFTNTVKQSMAPKSEEQKVMEEQMPNMIRSERLCTKTAANAIATGQIGELRPLHSQIAQDCVQKQLKQQLIMKEQTRAARMKDDAHWAQVEQEEAEATHAFLNRNDNSKRDQQKQLAEVYKRELRLHKQKALEQQEIEKAEAARIAKIQAEEAAAEKEKARKKKEEEKKALAEFEKTNGSLLNRKKRQQQEEAAIEAAVQKEKEQIEAQKAEREAHLQKIREEKEKRREKIFQIQSKKFLELKAKNERIINTAASELAEREEAERLAEIERKQQMRKQRNEDWQNSLKLKAQREEEKKNRPKTPIEDDKYDEERAFEEVTRREEMKRLREAQLRQIAERKAREAKEREEELKPQSCYFLKDNDDW</sequence>
<dbReference type="InterPro" id="IPR039986">
    <property type="entry name" value="CFAP210"/>
</dbReference>
<dbReference type="SMR" id="A2ELE5"/>
<feature type="domain" description="Trichohyalin-plectin-homology" evidence="3">
    <location>
        <begin position="104"/>
        <end position="408"/>
    </location>
</feature>
<feature type="compositionally biased region" description="Polar residues" evidence="2">
    <location>
        <begin position="45"/>
        <end position="64"/>
    </location>
</feature>
<dbReference type="KEGG" id="tva:4764424"/>
<evidence type="ECO:0000256" key="2">
    <source>
        <dbReference type="SAM" id="MobiDB-lite"/>
    </source>
</evidence>
<feature type="compositionally biased region" description="Basic and acidic residues" evidence="2">
    <location>
        <begin position="347"/>
        <end position="367"/>
    </location>
</feature>
<organism evidence="4 5">
    <name type="scientific">Trichomonas vaginalis (strain ATCC PRA-98 / G3)</name>
    <dbReference type="NCBI Taxonomy" id="412133"/>
    <lineage>
        <taxon>Eukaryota</taxon>
        <taxon>Metamonada</taxon>
        <taxon>Parabasalia</taxon>
        <taxon>Trichomonadida</taxon>
        <taxon>Trichomonadidae</taxon>
        <taxon>Trichomonas</taxon>
    </lineage>
</organism>
<feature type="region of interest" description="Disordered" evidence="2">
    <location>
        <begin position="327"/>
        <end position="367"/>
    </location>
</feature>
<feature type="compositionally biased region" description="Basic and acidic residues" evidence="2">
    <location>
        <begin position="327"/>
        <end position="338"/>
    </location>
</feature>
<dbReference type="RefSeq" id="XP_001318770.1">
    <property type="nucleotide sequence ID" value="XM_001318735.1"/>
</dbReference>
<evidence type="ECO:0000259" key="3">
    <source>
        <dbReference type="Pfam" id="PF13868"/>
    </source>
</evidence>
<keyword evidence="5" id="KW-1185">Reference proteome</keyword>
<feature type="region of interest" description="Disordered" evidence="2">
    <location>
        <begin position="42"/>
        <end position="73"/>
    </location>
</feature>
<dbReference type="PANTHER" id="PTHR28663">
    <property type="entry name" value="COILED-COIL DOMAIN-CONTAINING PROTEIN 173"/>
    <property type="match status" value="1"/>
</dbReference>
<name>A2ELE5_TRIV3</name>
<dbReference type="Pfam" id="PF13868">
    <property type="entry name" value="TPH"/>
    <property type="match status" value="1"/>
</dbReference>
<dbReference type="VEuPathDB" id="TrichDB:TVAG_358370"/>
<evidence type="ECO:0000313" key="4">
    <source>
        <dbReference type="EMBL" id="EAY06547.1"/>
    </source>
</evidence>
<gene>
    <name evidence="4" type="ORF">TVAG_358370</name>
</gene>
<accession>A2ELE5</accession>
<dbReference type="EMBL" id="DS113421">
    <property type="protein sequence ID" value="EAY06547.1"/>
    <property type="molecule type" value="Genomic_DNA"/>
</dbReference>
<feature type="region of interest" description="Disordered" evidence="2">
    <location>
        <begin position="230"/>
        <end position="252"/>
    </location>
</feature>
<dbReference type="VEuPathDB" id="TrichDB:TVAGG3_0274610"/>
<dbReference type="Proteomes" id="UP000001542">
    <property type="component" value="Unassembled WGS sequence"/>
</dbReference>
<protein>
    <submittedName>
        <fullName evidence="4">200 kDa antigen p200, putative</fullName>
    </submittedName>
</protein>
<reference evidence="4" key="1">
    <citation type="submission" date="2006-10" db="EMBL/GenBank/DDBJ databases">
        <authorList>
            <person name="Amadeo P."/>
            <person name="Zhao Q."/>
            <person name="Wortman J."/>
            <person name="Fraser-Liggett C."/>
            <person name="Carlton J."/>
        </authorList>
    </citation>
    <scope>NUCLEOTIDE SEQUENCE</scope>
    <source>
        <strain evidence="4">G3</strain>
    </source>
</reference>
<dbReference type="InterPro" id="IPR043597">
    <property type="entry name" value="TPH_dom"/>
</dbReference>
<dbReference type="OrthoDB" id="10662627at2759"/>
<dbReference type="InParanoid" id="A2ELE5"/>
<dbReference type="AlphaFoldDB" id="A2ELE5"/>
<keyword evidence="1" id="KW-0175">Coiled coil</keyword>
<dbReference type="PANTHER" id="PTHR28663:SF1">
    <property type="entry name" value="CILIA- AND FLAGELLA- ASSOCIATED PROTEIN 210"/>
    <property type="match status" value="1"/>
</dbReference>